<keyword evidence="3" id="KW-1185">Reference proteome</keyword>
<dbReference type="SUPFAM" id="SSF54862">
    <property type="entry name" value="4Fe-4S ferredoxins"/>
    <property type="match status" value="1"/>
</dbReference>
<dbReference type="PANTHER" id="PTHR42895">
    <property type="entry name" value="IRON-SULFUR CLUSTER-BINDING PROTEIN-RELATED"/>
    <property type="match status" value="1"/>
</dbReference>
<dbReference type="Pfam" id="PF13237">
    <property type="entry name" value="Fer4_10"/>
    <property type="match status" value="1"/>
</dbReference>
<name>A0ABZ2YCR4_9BACT</name>
<dbReference type="InterPro" id="IPR017896">
    <property type="entry name" value="4Fe4S_Fe-S-bd"/>
</dbReference>
<sequence>MKRKVIQIDQEKCNGCGKCVTACVEGVIQLVNGKAQLVNENHCDGLGACIGECPQGAIRLIEKEVAPPKEKEDNLSCPAFAFSQKKPDWPLQLALVAPFVSFPQKTKLRIAADCCAFENPMLFVQNEPTTRTVIACPKLDQRGEEYLEKLKHILHNNPQIEEVEVVYMEVPCCRGLLYLVQEALNASGREIRLTTKMVRIGENN</sequence>
<dbReference type="RefSeq" id="WP_369017622.1">
    <property type="nucleotide sequence ID" value="NZ_CP121689.1"/>
</dbReference>
<evidence type="ECO:0000313" key="3">
    <source>
        <dbReference type="Proteomes" id="UP001461341"/>
    </source>
</evidence>
<evidence type="ECO:0000259" key="1">
    <source>
        <dbReference type="PROSITE" id="PS51379"/>
    </source>
</evidence>
<protein>
    <submittedName>
        <fullName evidence="2">4Fe-4S binding protein</fullName>
    </submittedName>
</protein>
<dbReference type="Proteomes" id="UP001461341">
    <property type="component" value="Chromosome"/>
</dbReference>
<reference evidence="2 3" key="1">
    <citation type="submission" date="2023-03" db="EMBL/GenBank/DDBJ databases">
        <title>Novel Species.</title>
        <authorList>
            <person name="Ma S."/>
        </authorList>
    </citation>
    <scope>NUCLEOTIDE SEQUENCE [LARGE SCALE GENOMIC DNA]</scope>
    <source>
        <strain evidence="2 3">B11</strain>
    </source>
</reference>
<evidence type="ECO:0000313" key="2">
    <source>
        <dbReference type="EMBL" id="WZL75475.1"/>
    </source>
</evidence>
<proteinExistence type="predicted"/>
<gene>
    <name evidence="2" type="ORF">QBE54_07720</name>
</gene>
<dbReference type="EMBL" id="CP121689">
    <property type="protein sequence ID" value="WZL75475.1"/>
    <property type="molecule type" value="Genomic_DNA"/>
</dbReference>
<feature type="domain" description="4Fe-4S ferredoxin-type" evidence="1">
    <location>
        <begin position="4"/>
        <end position="33"/>
    </location>
</feature>
<feature type="domain" description="4Fe-4S ferredoxin-type" evidence="1">
    <location>
        <begin position="34"/>
        <end position="63"/>
    </location>
</feature>
<accession>A0ABZ2YCR4</accession>
<dbReference type="InterPro" id="IPR052911">
    <property type="entry name" value="Corrinoid_activation_enz"/>
</dbReference>
<dbReference type="PROSITE" id="PS51379">
    <property type="entry name" value="4FE4S_FER_2"/>
    <property type="match status" value="2"/>
</dbReference>
<dbReference type="PANTHER" id="PTHR42895:SF1">
    <property type="entry name" value="IRON-SULFUR CLUSTER PROTEIN"/>
    <property type="match status" value="1"/>
</dbReference>
<organism evidence="2 3">
    <name type="scientific">Thermatribacter velox</name>
    <dbReference type="NCBI Taxonomy" id="3039681"/>
    <lineage>
        <taxon>Bacteria</taxon>
        <taxon>Pseudomonadati</taxon>
        <taxon>Atribacterota</taxon>
        <taxon>Atribacteria</taxon>
        <taxon>Atribacterales</taxon>
        <taxon>Thermatribacteraceae</taxon>
        <taxon>Thermatribacter</taxon>
    </lineage>
</organism>
<dbReference type="Gene3D" id="3.30.70.20">
    <property type="match status" value="1"/>
</dbReference>